<dbReference type="GeneID" id="54565796"/>
<feature type="region of interest" description="Disordered" evidence="1">
    <location>
        <begin position="401"/>
        <end position="435"/>
    </location>
</feature>
<feature type="region of interest" description="Disordered" evidence="1">
    <location>
        <begin position="165"/>
        <end position="339"/>
    </location>
</feature>
<dbReference type="Proteomes" id="UP000799537">
    <property type="component" value="Unassembled WGS sequence"/>
</dbReference>
<feature type="compositionally biased region" description="Polar residues" evidence="1">
    <location>
        <begin position="165"/>
        <end position="190"/>
    </location>
</feature>
<keyword evidence="3" id="KW-1185">Reference proteome</keyword>
<gene>
    <name evidence="2" type="ORF">M409DRAFT_53941</name>
</gene>
<feature type="compositionally biased region" description="Low complexity" evidence="1">
    <location>
        <begin position="10"/>
        <end position="30"/>
    </location>
</feature>
<organism evidence="2 3">
    <name type="scientific">Zasmidium cellare ATCC 36951</name>
    <dbReference type="NCBI Taxonomy" id="1080233"/>
    <lineage>
        <taxon>Eukaryota</taxon>
        <taxon>Fungi</taxon>
        <taxon>Dikarya</taxon>
        <taxon>Ascomycota</taxon>
        <taxon>Pezizomycotina</taxon>
        <taxon>Dothideomycetes</taxon>
        <taxon>Dothideomycetidae</taxon>
        <taxon>Mycosphaerellales</taxon>
        <taxon>Mycosphaerellaceae</taxon>
        <taxon>Zasmidium</taxon>
    </lineage>
</organism>
<reference evidence="2" key="1">
    <citation type="journal article" date="2020" name="Stud. Mycol.">
        <title>101 Dothideomycetes genomes: a test case for predicting lifestyles and emergence of pathogens.</title>
        <authorList>
            <person name="Haridas S."/>
            <person name="Albert R."/>
            <person name="Binder M."/>
            <person name="Bloem J."/>
            <person name="Labutti K."/>
            <person name="Salamov A."/>
            <person name="Andreopoulos B."/>
            <person name="Baker S."/>
            <person name="Barry K."/>
            <person name="Bills G."/>
            <person name="Bluhm B."/>
            <person name="Cannon C."/>
            <person name="Castanera R."/>
            <person name="Culley D."/>
            <person name="Daum C."/>
            <person name="Ezra D."/>
            <person name="Gonzalez J."/>
            <person name="Henrissat B."/>
            <person name="Kuo A."/>
            <person name="Liang C."/>
            <person name="Lipzen A."/>
            <person name="Lutzoni F."/>
            <person name="Magnuson J."/>
            <person name="Mondo S."/>
            <person name="Nolan M."/>
            <person name="Ohm R."/>
            <person name="Pangilinan J."/>
            <person name="Park H.-J."/>
            <person name="Ramirez L."/>
            <person name="Alfaro M."/>
            <person name="Sun H."/>
            <person name="Tritt A."/>
            <person name="Yoshinaga Y."/>
            <person name="Zwiers L.-H."/>
            <person name="Turgeon B."/>
            <person name="Goodwin S."/>
            <person name="Spatafora J."/>
            <person name="Crous P."/>
            <person name="Grigoriev I."/>
        </authorList>
    </citation>
    <scope>NUCLEOTIDE SEQUENCE</scope>
    <source>
        <strain evidence="2">ATCC 36951</strain>
    </source>
</reference>
<dbReference type="RefSeq" id="XP_033668223.1">
    <property type="nucleotide sequence ID" value="XM_033812524.1"/>
</dbReference>
<name>A0A6A6CJB8_ZASCE</name>
<dbReference type="EMBL" id="ML993593">
    <property type="protein sequence ID" value="KAF2167334.1"/>
    <property type="molecule type" value="Genomic_DNA"/>
</dbReference>
<accession>A0A6A6CJB8</accession>
<feature type="compositionally biased region" description="Low complexity" evidence="1">
    <location>
        <begin position="267"/>
        <end position="304"/>
    </location>
</feature>
<feature type="compositionally biased region" description="Polar residues" evidence="1">
    <location>
        <begin position="38"/>
        <end position="51"/>
    </location>
</feature>
<feature type="compositionally biased region" description="Basic and acidic residues" evidence="1">
    <location>
        <begin position="407"/>
        <end position="429"/>
    </location>
</feature>
<proteinExistence type="predicted"/>
<protein>
    <submittedName>
        <fullName evidence="2">Uncharacterized protein</fullName>
    </submittedName>
</protein>
<evidence type="ECO:0000313" key="3">
    <source>
        <dbReference type="Proteomes" id="UP000799537"/>
    </source>
</evidence>
<feature type="compositionally biased region" description="Polar residues" evidence="1">
    <location>
        <begin position="115"/>
        <end position="131"/>
    </location>
</feature>
<evidence type="ECO:0000313" key="2">
    <source>
        <dbReference type="EMBL" id="KAF2167334.1"/>
    </source>
</evidence>
<evidence type="ECO:0000256" key="1">
    <source>
        <dbReference type="SAM" id="MobiDB-lite"/>
    </source>
</evidence>
<dbReference type="AlphaFoldDB" id="A0A6A6CJB8"/>
<feature type="region of interest" description="Disordered" evidence="1">
    <location>
        <begin position="1"/>
        <end position="151"/>
    </location>
</feature>
<sequence>MCDAVRDDQQQQVRADSSSQAGSSTQPSRSAEQPRAASGSSQITQGSNPSRTLEPDPRIGPKPKQAPLAALWDRGFSDDPSPGDDFFRRGLPVAQPHVTTPVINEIPPTPICSPPSVQHSLNNPNTSQGLPTSPRPNRSPPRSQRSLVGQHSLVLHHITFTASLNAKTPMSDQRSNYPNQGQSSSASQDGNARRPPIGLPGEPIQPYWAQGQRPPAIEPSMNPGPIQPPMRASTWEQNRPPPPYQSGYLQRPPDPRQYQPNPQPYGSNPQPHQQMQQQRQLNPQQYQQMQPHYQPSPRQYHPNPRQYPPPPPRRQTAPIEVINRIPGQGPGSSLPPEYHFRKGVRRAAGMEGETILVPDARDSTGLANFPARSVDHTKLHEDNSNAVPVTRGEYGTIDATGLYSELEMEKATDENEEKGKEGKGKEGKGKGKGRGNFLPRVVLYIAHLLPLGIEPKRVVSFTEVDAPD</sequence>